<dbReference type="PATRIC" id="fig|512565.3.peg.572"/>
<name>I0GYF3_ACTM4</name>
<dbReference type="HOGENOM" id="CLU_2598162_0_0_11"/>
<proteinExistence type="predicted"/>
<keyword evidence="1" id="KW-0472">Membrane</keyword>
<dbReference type="OrthoDB" id="3298645at2"/>
<dbReference type="RefSeq" id="WP_014440690.1">
    <property type="nucleotide sequence ID" value="NC_017093.1"/>
</dbReference>
<reference evidence="2 3" key="1">
    <citation type="submission" date="2012-02" db="EMBL/GenBank/DDBJ databases">
        <title>Complete genome sequence of Actinoplanes missouriensis 431 (= NBRC 102363).</title>
        <authorList>
            <person name="Ohnishi Y."/>
            <person name="Ishikawa J."/>
            <person name="Sekine M."/>
            <person name="Hosoyama A."/>
            <person name="Harada T."/>
            <person name="Narita H."/>
            <person name="Hata T."/>
            <person name="Konno Y."/>
            <person name="Tutikane K."/>
            <person name="Fujita N."/>
            <person name="Horinouchi S."/>
            <person name="Hayakawa M."/>
        </authorList>
    </citation>
    <scope>NUCLEOTIDE SEQUENCE [LARGE SCALE GENOMIC DNA]</scope>
    <source>
        <strain evidence="3">ATCC 14538 / DSM 43046 / CBS 188.64 / JCM 3121 / NBRC 102363 / NCIMB 12654 / NRRL B-3342 / UNCC 431</strain>
    </source>
</reference>
<dbReference type="AlphaFoldDB" id="I0GYF3"/>
<sequence length="79" mass="8703">MGTIQDPNPDREWLKRSYVETNSNPFSFSSQTDMMGGIVEGTGMSRMARIGRRVFKISALIIVWSIALAGLAGLVREAL</sequence>
<organism evidence="2 3">
    <name type="scientific">Actinoplanes missouriensis (strain ATCC 14538 / DSM 43046 / CBS 188.64 / JCM 3121 / NBRC 102363 / NCIMB 12654 / NRRL B-3342 / UNCC 431)</name>
    <dbReference type="NCBI Taxonomy" id="512565"/>
    <lineage>
        <taxon>Bacteria</taxon>
        <taxon>Bacillati</taxon>
        <taxon>Actinomycetota</taxon>
        <taxon>Actinomycetes</taxon>
        <taxon>Micromonosporales</taxon>
        <taxon>Micromonosporaceae</taxon>
        <taxon>Actinoplanes</taxon>
    </lineage>
</organism>
<feature type="transmembrane region" description="Helical" evidence="1">
    <location>
        <begin position="54"/>
        <end position="75"/>
    </location>
</feature>
<dbReference type="Proteomes" id="UP000007882">
    <property type="component" value="Chromosome"/>
</dbReference>
<keyword evidence="3" id="KW-1185">Reference proteome</keyword>
<dbReference type="KEGG" id="ams:AMIS_5700"/>
<evidence type="ECO:0000256" key="1">
    <source>
        <dbReference type="SAM" id="Phobius"/>
    </source>
</evidence>
<gene>
    <name evidence="2" type="ordered locus">AMIS_5700</name>
</gene>
<evidence type="ECO:0000313" key="2">
    <source>
        <dbReference type="EMBL" id="BAL85790.1"/>
    </source>
</evidence>
<keyword evidence="1" id="KW-0812">Transmembrane</keyword>
<dbReference type="EMBL" id="AP012319">
    <property type="protein sequence ID" value="BAL85790.1"/>
    <property type="molecule type" value="Genomic_DNA"/>
</dbReference>
<keyword evidence="1" id="KW-1133">Transmembrane helix</keyword>
<evidence type="ECO:0000313" key="3">
    <source>
        <dbReference type="Proteomes" id="UP000007882"/>
    </source>
</evidence>
<protein>
    <submittedName>
        <fullName evidence="2">Uncharacterized protein</fullName>
    </submittedName>
</protein>
<accession>I0GYF3</accession>